<accession>A0A1I4NBI3</accession>
<dbReference type="Proteomes" id="UP000199144">
    <property type="component" value="Unassembled WGS sequence"/>
</dbReference>
<feature type="domain" description="FAD-binding" evidence="6">
    <location>
        <begin position="7"/>
        <end position="341"/>
    </location>
</feature>
<evidence type="ECO:0000256" key="4">
    <source>
        <dbReference type="ARBA" id="ARBA00023002"/>
    </source>
</evidence>
<evidence type="ECO:0000313" key="7">
    <source>
        <dbReference type="EMBL" id="SFM12894.1"/>
    </source>
</evidence>
<evidence type="ECO:0000256" key="2">
    <source>
        <dbReference type="ARBA" id="ARBA00022630"/>
    </source>
</evidence>
<reference evidence="7 8" key="1">
    <citation type="submission" date="2016-10" db="EMBL/GenBank/DDBJ databases">
        <authorList>
            <person name="de Groot N.N."/>
        </authorList>
    </citation>
    <scope>NUCLEOTIDE SEQUENCE [LARGE SCALE GENOMIC DNA]</scope>
    <source>
        <strain evidence="7 8">DSM 15283</strain>
    </source>
</reference>
<evidence type="ECO:0000313" key="8">
    <source>
        <dbReference type="Proteomes" id="UP000199144"/>
    </source>
</evidence>
<dbReference type="PRINTS" id="PR00420">
    <property type="entry name" value="RNGMNOXGNASE"/>
</dbReference>
<keyword evidence="4" id="KW-0560">Oxidoreductase</keyword>
<dbReference type="RefSeq" id="WP_093093991.1">
    <property type="nucleotide sequence ID" value="NZ_FOTQ01000004.1"/>
</dbReference>
<dbReference type="SUPFAM" id="SSF54373">
    <property type="entry name" value="FAD-linked reductases, C-terminal domain"/>
    <property type="match status" value="1"/>
</dbReference>
<dbReference type="InterPro" id="IPR002938">
    <property type="entry name" value="FAD-bd"/>
</dbReference>
<dbReference type="STRING" id="254406.SAMN04488042_10499"/>
<dbReference type="PANTHER" id="PTHR13789:SF318">
    <property type="entry name" value="GERANYLGERANYL DIPHOSPHATE REDUCTASE"/>
    <property type="match status" value="1"/>
</dbReference>
<gene>
    <name evidence="7" type="ORF">SAMN04488042_10499</name>
</gene>
<keyword evidence="5" id="KW-0503">Monooxygenase</keyword>
<organism evidence="7 8">
    <name type="scientific">Shimia aestuarii</name>
    <dbReference type="NCBI Taxonomy" id="254406"/>
    <lineage>
        <taxon>Bacteria</taxon>
        <taxon>Pseudomonadati</taxon>
        <taxon>Pseudomonadota</taxon>
        <taxon>Alphaproteobacteria</taxon>
        <taxon>Rhodobacterales</taxon>
        <taxon>Roseobacteraceae</taxon>
    </lineage>
</organism>
<evidence type="ECO:0000256" key="3">
    <source>
        <dbReference type="ARBA" id="ARBA00022827"/>
    </source>
</evidence>
<dbReference type="InterPro" id="IPR036188">
    <property type="entry name" value="FAD/NAD-bd_sf"/>
</dbReference>
<dbReference type="Gene3D" id="3.50.50.60">
    <property type="entry name" value="FAD/NAD(P)-binding domain"/>
    <property type="match status" value="1"/>
</dbReference>
<evidence type="ECO:0000256" key="1">
    <source>
        <dbReference type="ARBA" id="ARBA00001974"/>
    </source>
</evidence>
<dbReference type="OrthoDB" id="4230779at2"/>
<comment type="cofactor">
    <cofactor evidence="1">
        <name>FAD</name>
        <dbReference type="ChEBI" id="CHEBI:57692"/>
    </cofactor>
</comment>
<name>A0A1I4NBI3_9RHOB</name>
<keyword evidence="3" id="KW-0274">FAD</keyword>
<protein>
    <submittedName>
        <fullName evidence="7">Salicylate hydroxylase</fullName>
    </submittedName>
</protein>
<dbReference type="PANTHER" id="PTHR13789">
    <property type="entry name" value="MONOOXYGENASE"/>
    <property type="match status" value="1"/>
</dbReference>
<evidence type="ECO:0000259" key="6">
    <source>
        <dbReference type="Pfam" id="PF01494"/>
    </source>
</evidence>
<keyword evidence="2" id="KW-0285">Flavoprotein</keyword>
<evidence type="ECO:0000256" key="5">
    <source>
        <dbReference type="ARBA" id="ARBA00023033"/>
    </source>
</evidence>
<dbReference type="GO" id="GO:0004497">
    <property type="term" value="F:monooxygenase activity"/>
    <property type="evidence" value="ECO:0007669"/>
    <property type="project" value="UniProtKB-KW"/>
</dbReference>
<sequence>MELNDLKTKVIGAGIGGLTAALTLHRQGARVSVLEQADAITEVGAGLQVSPNGVAVLRKLGLEERLAEKAVRAQAVELRDYAGGRLVTRLDLGRLGEAAGYYFVHRADLIDLLADAVRDAGIKVFLLQKVQDILPGDAPVAHLANGSEVKASLLVGADGLHSRARAALNGTVAPFFTRQVAWRATVPNTMGHGPVAQVHMGPHRHVVSYPLRGGELVNIVAVQERAAWAEEGWHIADDPDNLRAVFADFGGDVPALLGAVEHVRRWGLFRHPVAPVWQRGNVALLGDAAHPTLPFMAQGAVMAMEDAWVLAEELAAAQDVPSGLVAYQRRREGRVRKVVDTASKNAWKYHLSTPPLRVAAHLGLRLGSAIAPGRMMAQYDWIYRHDVTTERAGA</sequence>
<proteinExistence type="predicted"/>
<dbReference type="InterPro" id="IPR050493">
    <property type="entry name" value="FAD-dep_Monooxygenase_BioMet"/>
</dbReference>
<keyword evidence="8" id="KW-1185">Reference proteome</keyword>
<dbReference type="Pfam" id="PF01494">
    <property type="entry name" value="FAD_binding_3"/>
    <property type="match status" value="1"/>
</dbReference>
<dbReference type="SUPFAM" id="SSF51905">
    <property type="entry name" value="FAD/NAD(P)-binding domain"/>
    <property type="match status" value="1"/>
</dbReference>
<dbReference type="AlphaFoldDB" id="A0A1I4NBI3"/>
<dbReference type="EMBL" id="FOTQ01000004">
    <property type="protein sequence ID" value="SFM12894.1"/>
    <property type="molecule type" value="Genomic_DNA"/>
</dbReference>
<dbReference type="GO" id="GO:0071949">
    <property type="term" value="F:FAD binding"/>
    <property type="evidence" value="ECO:0007669"/>
    <property type="project" value="InterPro"/>
</dbReference>